<sequence>MIAFKNLLIFLIIFFYQTTEGKQLSEQYHLKFIGNITCDSPKGPLLFVGISKKEPGSTSENHPAQRIHAEYGKQFILQENFNETEKDNLYLDVRHLCLRNEESYSGKHCTIKLTSVKISFNDASYYGKKEGERELVEVKKDFNLSTLDKNFDSKCIESKIY</sequence>
<dbReference type="AlphaFoldDB" id="A0A0N5BUW9"/>
<proteinExistence type="predicted"/>
<dbReference type="Proteomes" id="UP000046392">
    <property type="component" value="Unplaced"/>
</dbReference>
<evidence type="ECO:0000256" key="1">
    <source>
        <dbReference type="SAM" id="SignalP"/>
    </source>
</evidence>
<reference evidence="3" key="1">
    <citation type="submission" date="2017-02" db="UniProtKB">
        <authorList>
            <consortium name="WormBaseParasite"/>
        </authorList>
    </citation>
    <scope>IDENTIFICATION</scope>
</reference>
<keyword evidence="2" id="KW-1185">Reference proteome</keyword>
<keyword evidence="1" id="KW-0732">Signal</keyword>
<evidence type="ECO:0000313" key="3">
    <source>
        <dbReference type="WBParaSite" id="SPAL_0000963700.1"/>
    </source>
</evidence>
<accession>A0A0N5BUW9</accession>
<feature type="signal peptide" evidence="1">
    <location>
        <begin position="1"/>
        <end position="21"/>
    </location>
</feature>
<name>A0A0N5BUW9_STREA</name>
<dbReference type="WBParaSite" id="SPAL_0000963700.1">
    <property type="protein sequence ID" value="SPAL_0000963700.1"/>
    <property type="gene ID" value="SPAL_0000963700"/>
</dbReference>
<feature type="chain" id="PRO_5005895030" evidence="1">
    <location>
        <begin position="22"/>
        <end position="161"/>
    </location>
</feature>
<protein>
    <submittedName>
        <fullName evidence="3">Uncharacterized protein</fullName>
    </submittedName>
</protein>
<organism evidence="2 3">
    <name type="scientific">Strongyloides papillosus</name>
    <name type="common">Intestinal threadworm</name>
    <dbReference type="NCBI Taxonomy" id="174720"/>
    <lineage>
        <taxon>Eukaryota</taxon>
        <taxon>Metazoa</taxon>
        <taxon>Ecdysozoa</taxon>
        <taxon>Nematoda</taxon>
        <taxon>Chromadorea</taxon>
        <taxon>Rhabditida</taxon>
        <taxon>Tylenchina</taxon>
        <taxon>Panagrolaimomorpha</taxon>
        <taxon>Strongyloidoidea</taxon>
        <taxon>Strongyloididae</taxon>
        <taxon>Strongyloides</taxon>
    </lineage>
</organism>
<evidence type="ECO:0000313" key="2">
    <source>
        <dbReference type="Proteomes" id="UP000046392"/>
    </source>
</evidence>